<feature type="region of interest" description="Disordered" evidence="1">
    <location>
        <begin position="143"/>
        <end position="181"/>
    </location>
</feature>
<proteinExistence type="predicted"/>
<evidence type="ECO:0000313" key="2">
    <source>
        <dbReference type="EMBL" id="KAK0049300.1"/>
    </source>
</evidence>
<dbReference type="PANTHER" id="PTHR10773:SF19">
    <property type="match status" value="1"/>
</dbReference>
<dbReference type="PANTHER" id="PTHR10773">
    <property type="entry name" value="DNA-DIRECTED RNA POLYMERASES I, II, AND III SUBUNIT RPABC2"/>
    <property type="match status" value="1"/>
</dbReference>
<dbReference type="EMBL" id="JASAOG010000127">
    <property type="protein sequence ID" value="KAK0049300.1"/>
    <property type="molecule type" value="Genomic_DNA"/>
</dbReference>
<sequence>MYIGLLSFYDPASTCLGKVVYLRLVKMIQAQKFYKSKEVLELIDNDFNCESAPTAIVSVDTINLPSSDMSSEVVNNFIVSGLLAVEVNCNNIMDEKGDVPLIEISQQSDEFMLNNVVGEWLSEAAAIDPVETVENVLDKGLDGEAVMDTDEPTEEKGSEDEVDSTGVNHKNGSEQTATAKRKIAKKGFSDPSKWKRNAKALKRMNGEGRCLKPVKCTCCVQKLDDSLRTELFEQYWLVSWERKRDFILSNTAVTETSRKTADASRASSTFYLASQWQSQKDTAINHKHVSKKIFDKIFHSLDLSFNNPRKDQCDTCVAYKQGSVDSVSFQEHIEMKDRARHFKALDKELAAENDTLKVVTMDMQQLLLCPKSFASAVYYKRNLTVHNFTLYDLKSKDVFCYLWHEGQGGLDSDEFASIIVDFLLSVPDNVESVIFWSDGCTYQNRNANLSSAIKYMFVNNLKPTLKEVHQKYLTRGHTQMEADSVHAAIETNSSKIEVYTPTEWETVVKTHTL</sequence>
<dbReference type="AlphaFoldDB" id="A0AAD8B747"/>
<dbReference type="Proteomes" id="UP001233172">
    <property type="component" value="Unassembled WGS sequence"/>
</dbReference>
<feature type="compositionally biased region" description="Acidic residues" evidence="1">
    <location>
        <begin position="145"/>
        <end position="163"/>
    </location>
</feature>
<accession>A0AAD8B747</accession>
<feature type="compositionally biased region" description="Polar residues" evidence="1">
    <location>
        <begin position="165"/>
        <end position="178"/>
    </location>
</feature>
<organism evidence="2 3">
    <name type="scientific">Biomphalaria pfeifferi</name>
    <name type="common">Bloodfluke planorb</name>
    <name type="synonym">Freshwater snail</name>
    <dbReference type="NCBI Taxonomy" id="112525"/>
    <lineage>
        <taxon>Eukaryota</taxon>
        <taxon>Metazoa</taxon>
        <taxon>Spiralia</taxon>
        <taxon>Lophotrochozoa</taxon>
        <taxon>Mollusca</taxon>
        <taxon>Gastropoda</taxon>
        <taxon>Heterobranchia</taxon>
        <taxon>Euthyneura</taxon>
        <taxon>Panpulmonata</taxon>
        <taxon>Hygrophila</taxon>
        <taxon>Lymnaeoidea</taxon>
        <taxon>Planorbidae</taxon>
        <taxon>Biomphalaria</taxon>
    </lineage>
</organism>
<gene>
    <name evidence="2" type="ORF">Bpfe_021188</name>
</gene>
<name>A0AAD8B747_BIOPF</name>
<protein>
    <submittedName>
        <fullName evidence="2">Uncharacterized protein</fullName>
    </submittedName>
</protein>
<evidence type="ECO:0000313" key="3">
    <source>
        <dbReference type="Proteomes" id="UP001233172"/>
    </source>
</evidence>
<evidence type="ECO:0000256" key="1">
    <source>
        <dbReference type="SAM" id="MobiDB-lite"/>
    </source>
</evidence>
<reference evidence="2" key="2">
    <citation type="submission" date="2023-04" db="EMBL/GenBank/DDBJ databases">
        <authorList>
            <person name="Bu L."/>
            <person name="Lu L."/>
            <person name="Laidemitt M.R."/>
            <person name="Zhang S.M."/>
            <person name="Mutuku M."/>
            <person name="Mkoji G."/>
            <person name="Steinauer M."/>
            <person name="Loker E.S."/>
        </authorList>
    </citation>
    <scope>NUCLEOTIDE SEQUENCE</scope>
    <source>
        <strain evidence="2">KasaAsao</strain>
        <tissue evidence="2">Whole Snail</tissue>
    </source>
</reference>
<comment type="caution">
    <text evidence="2">The sequence shown here is derived from an EMBL/GenBank/DDBJ whole genome shotgun (WGS) entry which is preliminary data.</text>
</comment>
<reference evidence="2" key="1">
    <citation type="journal article" date="2023" name="PLoS Negl. Trop. Dis.">
        <title>A genome sequence for Biomphalaria pfeifferi, the major vector snail for the human-infecting parasite Schistosoma mansoni.</title>
        <authorList>
            <person name="Bu L."/>
            <person name="Lu L."/>
            <person name="Laidemitt M.R."/>
            <person name="Zhang S.M."/>
            <person name="Mutuku M."/>
            <person name="Mkoji G."/>
            <person name="Steinauer M."/>
            <person name="Loker E.S."/>
        </authorList>
    </citation>
    <scope>NUCLEOTIDE SEQUENCE</scope>
    <source>
        <strain evidence="2">KasaAsao</strain>
    </source>
</reference>
<keyword evidence="3" id="KW-1185">Reference proteome</keyword>